<dbReference type="Pfam" id="PF00708">
    <property type="entry name" value="Acylphosphatase"/>
    <property type="match status" value="1"/>
</dbReference>
<name>A0AAE7DWT4_9VIBR</name>
<keyword evidence="3 5" id="KW-0378">Hydrolase</keyword>
<evidence type="ECO:0000256" key="7">
    <source>
        <dbReference type="RuleBase" id="RU004168"/>
    </source>
</evidence>
<dbReference type="EC" id="3.6.1.7" evidence="2 5"/>
<dbReference type="PROSITE" id="PS00150">
    <property type="entry name" value="ACYLPHOSPHATASE_1"/>
    <property type="match status" value="1"/>
</dbReference>
<evidence type="ECO:0000313" key="10">
    <source>
        <dbReference type="Proteomes" id="UP000501443"/>
    </source>
</evidence>
<accession>A0AAE7DWT4</accession>
<evidence type="ECO:0000256" key="3">
    <source>
        <dbReference type="ARBA" id="ARBA00022801"/>
    </source>
</evidence>
<dbReference type="PANTHER" id="PTHR10029">
    <property type="entry name" value="ACYLPHOSPHATASE"/>
    <property type="match status" value="1"/>
</dbReference>
<dbReference type="AlphaFoldDB" id="A0AAE7DWT4"/>
<gene>
    <name evidence="9" type="primary">yccX</name>
    <name evidence="9" type="ORF">HOO69_05650</name>
</gene>
<evidence type="ECO:0000256" key="5">
    <source>
        <dbReference type="PROSITE-ProRule" id="PRU00520"/>
    </source>
</evidence>
<proteinExistence type="inferred from homology"/>
<dbReference type="EMBL" id="CP053541">
    <property type="protein sequence ID" value="QJY36126.1"/>
    <property type="molecule type" value="Genomic_DNA"/>
</dbReference>
<dbReference type="InterPro" id="IPR001792">
    <property type="entry name" value="Acylphosphatase-like_dom"/>
</dbReference>
<dbReference type="Proteomes" id="UP000501443">
    <property type="component" value="Chromosome 1"/>
</dbReference>
<evidence type="ECO:0000256" key="1">
    <source>
        <dbReference type="ARBA" id="ARBA00005614"/>
    </source>
</evidence>
<reference evidence="9 10" key="1">
    <citation type="submission" date="2020-05" db="EMBL/GenBank/DDBJ databases">
        <title>First description outside Europe of the emergent pathogen for shellfish aquaculture Vibrio europaeus.</title>
        <authorList>
            <person name="Dubert J."/>
            <person name="Rojas R."/>
        </authorList>
    </citation>
    <scope>NUCLEOTIDE SEQUENCE [LARGE SCALE GENOMIC DNA]</scope>
    <source>
        <strain evidence="9 10">NPI-1</strain>
    </source>
</reference>
<dbReference type="SUPFAM" id="SSF54975">
    <property type="entry name" value="Acylphosphatase/BLUF domain-like"/>
    <property type="match status" value="1"/>
</dbReference>
<dbReference type="InterPro" id="IPR020456">
    <property type="entry name" value="Acylphosphatase"/>
</dbReference>
<feature type="active site" evidence="5">
    <location>
        <position position="38"/>
    </location>
</feature>
<comment type="catalytic activity">
    <reaction evidence="4 5 6">
        <text>an acyl phosphate + H2O = a carboxylate + phosphate + H(+)</text>
        <dbReference type="Rhea" id="RHEA:14965"/>
        <dbReference type="ChEBI" id="CHEBI:15377"/>
        <dbReference type="ChEBI" id="CHEBI:15378"/>
        <dbReference type="ChEBI" id="CHEBI:29067"/>
        <dbReference type="ChEBI" id="CHEBI:43474"/>
        <dbReference type="ChEBI" id="CHEBI:59918"/>
        <dbReference type="EC" id="3.6.1.7"/>
    </reaction>
</comment>
<organism evidence="9 10">
    <name type="scientific">Vibrio europaeus</name>
    <dbReference type="NCBI Taxonomy" id="300876"/>
    <lineage>
        <taxon>Bacteria</taxon>
        <taxon>Pseudomonadati</taxon>
        <taxon>Pseudomonadota</taxon>
        <taxon>Gammaproteobacteria</taxon>
        <taxon>Vibrionales</taxon>
        <taxon>Vibrionaceae</taxon>
        <taxon>Vibrio</taxon>
        <taxon>Vibrio oreintalis group</taxon>
    </lineage>
</organism>
<dbReference type="GO" id="GO:0003998">
    <property type="term" value="F:acylphosphatase activity"/>
    <property type="evidence" value="ECO:0007669"/>
    <property type="project" value="UniProtKB-EC"/>
</dbReference>
<evidence type="ECO:0000259" key="8">
    <source>
        <dbReference type="PROSITE" id="PS51160"/>
    </source>
</evidence>
<dbReference type="Gene3D" id="3.30.70.100">
    <property type="match status" value="1"/>
</dbReference>
<protein>
    <recommendedName>
        <fullName evidence="2 5">Acylphosphatase</fullName>
        <ecNumber evidence="2 5">3.6.1.7</ecNumber>
    </recommendedName>
</protein>
<evidence type="ECO:0000256" key="2">
    <source>
        <dbReference type="ARBA" id="ARBA00012150"/>
    </source>
</evidence>
<dbReference type="InterPro" id="IPR036046">
    <property type="entry name" value="Acylphosphatase-like_dom_sf"/>
</dbReference>
<feature type="domain" description="Acylphosphatase-like" evidence="8">
    <location>
        <begin position="5"/>
        <end position="90"/>
    </location>
</feature>
<comment type="similarity">
    <text evidence="1 7">Belongs to the acylphosphatase family.</text>
</comment>
<evidence type="ECO:0000256" key="4">
    <source>
        <dbReference type="ARBA" id="ARBA00047645"/>
    </source>
</evidence>
<dbReference type="PROSITE" id="PS51160">
    <property type="entry name" value="ACYLPHOSPHATASE_3"/>
    <property type="match status" value="1"/>
</dbReference>
<feature type="active site" evidence="5">
    <location>
        <position position="20"/>
    </location>
</feature>
<dbReference type="PANTHER" id="PTHR10029:SF3">
    <property type="entry name" value="ACYLPHOSPHATASE-RELATED"/>
    <property type="match status" value="1"/>
</dbReference>
<sequence length="90" mass="9969">MDQSCERFTVSGLVQGVGFRYHTSYKGLGLEATGYAKNLDNGDVEVVVCGSGLQIEAMAKWLEHGPRSARVDRVIRESIAYKPYKGFKIL</sequence>
<dbReference type="PROSITE" id="PS00151">
    <property type="entry name" value="ACYLPHOSPHATASE_2"/>
    <property type="match status" value="1"/>
</dbReference>
<dbReference type="InterPro" id="IPR017968">
    <property type="entry name" value="Acylphosphatase_CS"/>
</dbReference>
<dbReference type="NCBIfam" id="NF011000">
    <property type="entry name" value="PRK14426.1"/>
    <property type="match status" value="1"/>
</dbReference>
<evidence type="ECO:0000313" key="9">
    <source>
        <dbReference type="EMBL" id="QJY36126.1"/>
    </source>
</evidence>
<dbReference type="RefSeq" id="WP_171801531.1">
    <property type="nucleotide sequence ID" value="NZ_CP053541.1"/>
</dbReference>
<evidence type="ECO:0000256" key="6">
    <source>
        <dbReference type="RuleBase" id="RU000553"/>
    </source>
</evidence>